<comment type="caution">
    <text evidence="1">The sequence shown here is derived from an EMBL/GenBank/DDBJ whole genome shotgun (WGS) entry which is preliminary data.</text>
</comment>
<keyword evidence="2" id="KW-1185">Reference proteome</keyword>
<sequence>MKLCQVKAVGVILTHMMSFKFVIRDQKQPCIAADETRDIGADEVVYFLTFQLFNNTYVAVNVYSRLPSF</sequence>
<accession>A0ABQ8S0S9</accession>
<name>A0ABQ8S0S9_PERAM</name>
<protein>
    <submittedName>
        <fullName evidence="1">Uncharacterized protein</fullName>
    </submittedName>
</protein>
<proteinExistence type="predicted"/>
<dbReference type="Proteomes" id="UP001148838">
    <property type="component" value="Unassembled WGS sequence"/>
</dbReference>
<reference evidence="1 2" key="1">
    <citation type="journal article" date="2022" name="Allergy">
        <title>Genome assembly and annotation of Periplaneta americana reveal a comprehensive cockroach allergen profile.</title>
        <authorList>
            <person name="Wang L."/>
            <person name="Xiong Q."/>
            <person name="Saelim N."/>
            <person name="Wang L."/>
            <person name="Nong W."/>
            <person name="Wan A.T."/>
            <person name="Shi M."/>
            <person name="Liu X."/>
            <person name="Cao Q."/>
            <person name="Hui J.H.L."/>
            <person name="Sookrung N."/>
            <person name="Leung T.F."/>
            <person name="Tungtrongchitr A."/>
            <person name="Tsui S.K.W."/>
        </authorList>
    </citation>
    <scope>NUCLEOTIDE SEQUENCE [LARGE SCALE GENOMIC DNA]</scope>
    <source>
        <strain evidence="1">PWHHKU_190912</strain>
    </source>
</reference>
<evidence type="ECO:0000313" key="2">
    <source>
        <dbReference type="Proteomes" id="UP001148838"/>
    </source>
</evidence>
<evidence type="ECO:0000313" key="1">
    <source>
        <dbReference type="EMBL" id="KAJ4427395.1"/>
    </source>
</evidence>
<organism evidence="1 2">
    <name type="scientific">Periplaneta americana</name>
    <name type="common">American cockroach</name>
    <name type="synonym">Blatta americana</name>
    <dbReference type="NCBI Taxonomy" id="6978"/>
    <lineage>
        <taxon>Eukaryota</taxon>
        <taxon>Metazoa</taxon>
        <taxon>Ecdysozoa</taxon>
        <taxon>Arthropoda</taxon>
        <taxon>Hexapoda</taxon>
        <taxon>Insecta</taxon>
        <taxon>Pterygota</taxon>
        <taxon>Neoptera</taxon>
        <taxon>Polyneoptera</taxon>
        <taxon>Dictyoptera</taxon>
        <taxon>Blattodea</taxon>
        <taxon>Blattoidea</taxon>
        <taxon>Blattidae</taxon>
        <taxon>Blattinae</taxon>
        <taxon>Periplaneta</taxon>
    </lineage>
</organism>
<gene>
    <name evidence="1" type="ORF">ANN_25016</name>
</gene>
<dbReference type="EMBL" id="JAJSOF020000038">
    <property type="protein sequence ID" value="KAJ4427395.1"/>
    <property type="molecule type" value="Genomic_DNA"/>
</dbReference>